<keyword evidence="1" id="KW-0472">Membrane</keyword>
<sequence length="490" mass="55924">VLGYRSTGGDSGNKDDVLYGEIGWHYVIKVILSVTIIIGVVKQLSRKDFWFLLVCVAITTIFTLIQIGRHTYLTLMRGTEYKTELTIVAVIDSIILTVLWSYLWLKFKQLKRQHEQHNDAVVTDVSLRIGEANAIRCVLHELSDIIRGAWSHLKPPISLGIAIALPSWIIKVYFMTHLCQMTLLAPFISSYCSPTPTENPSLNNEKYVKISPIGMYVEKSASLAEMLADSEISAPTRMMEAKMAITDLIPVLQYSDVEPPMKQQLLHHLNNMRRSIQDVTTKITTMVAAFNEALENLKMYIEYTLTHLTYVQSSPNLSTFDGQQDLQKSFSTYLTSINDEVNRVLFKTQDVSQDLKDIDESLYTINDLLRRHQAVTRNDLDKLEHGSYLATLYRMTVGNGRIDQVKYKRNIITLDNFAHFTQHLSANTNNIILKLSEFTSEADQLKETVALVSLQTIPIEVHTELLRKAIKRLDTSKETFRGRKRLDYKA</sequence>
<evidence type="ECO:0000313" key="3">
    <source>
        <dbReference type="EMBL" id="CAF3785820.1"/>
    </source>
</evidence>
<keyword evidence="4" id="KW-1185">Reference proteome</keyword>
<feature type="transmembrane region" description="Helical" evidence="1">
    <location>
        <begin position="157"/>
        <end position="176"/>
    </location>
</feature>
<dbReference type="EMBL" id="CAJOBC010003475">
    <property type="protein sequence ID" value="CAF3785820.1"/>
    <property type="molecule type" value="Genomic_DNA"/>
</dbReference>
<evidence type="ECO:0000313" key="2">
    <source>
        <dbReference type="EMBL" id="CAF1014305.1"/>
    </source>
</evidence>
<dbReference type="Proteomes" id="UP000681722">
    <property type="component" value="Unassembled WGS sequence"/>
</dbReference>
<organism evidence="2 4">
    <name type="scientific">Didymodactylos carnosus</name>
    <dbReference type="NCBI Taxonomy" id="1234261"/>
    <lineage>
        <taxon>Eukaryota</taxon>
        <taxon>Metazoa</taxon>
        <taxon>Spiralia</taxon>
        <taxon>Gnathifera</taxon>
        <taxon>Rotifera</taxon>
        <taxon>Eurotatoria</taxon>
        <taxon>Bdelloidea</taxon>
        <taxon>Philodinida</taxon>
        <taxon>Philodinidae</taxon>
        <taxon>Didymodactylos</taxon>
    </lineage>
</organism>
<feature type="non-terminal residue" evidence="2">
    <location>
        <position position="1"/>
    </location>
</feature>
<keyword evidence="1" id="KW-0812">Transmembrane</keyword>
<evidence type="ECO:0000313" key="4">
    <source>
        <dbReference type="Proteomes" id="UP000663829"/>
    </source>
</evidence>
<gene>
    <name evidence="2" type="ORF">GPM918_LOCUS14434</name>
    <name evidence="3" type="ORF">SRO942_LOCUS14434</name>
</gene>
<evidence type="ECO:0000256" key="1">
    <source>
        <dbReference type="SAM" id="Phobius"/>
    </source>
</evidence>
<dbReference type="Proteomes" id="UP000663829">
    <property type="component" value="Unassembled WGS sequence"/>
</dbReference>
<protein>
    <submittedName>
        <fullName evidence="2">Uncharacterized protein</fullName>
    </submittedName>
</protein>
<comment type="caution">
    <text evidence="2">The sequence shown here is derived from an EMBL/GenBank/DDBJ whole genome shotgun (WGS) entry which is preliminary data.</text>
</comment>
<dbReference type="EMBL" id="CAJNOQ010003475">
    <property type="protein sequence ID" value="CAF1014305.1"/>
    <property type="molecule type" value="Genomic_DNA"/>
</dbReference>
<name>A0A814HT21_9BILA</name>
<reference evidence="2" key="1">
    <citation type="submission" date="2021-02" db="EMBL/GenBank/DDBJ databases">
        <authorList>
            <person name="Nowell W R."/>
        </authorList>
    </citation>
    <scope>NUCLEOTIDE SEQUENCE</scope>
</reference>
<feature type="transmembrane region" description="Helical" evidence="1">
    <location>
        <begin position="48"/>
        <end position="67"/>
    </location>
</feature>
<dbReference type="OrthoDB" id="10059847at2759"/>
<proteinExistence type="predicted"/>
<keyword evidence="1" id="KW-1133">Transmembrane helix</keyword>
<feature type="transmembrane region" description="Helical" evidence="1">
    <location>
        <begin position="22"/>
        <end position="41"/>
    </location>
</feature>
<feature type="transmembrane region" description="Helical" evidence="1">
    <location>
        <begin position="87"/>
        <end position="105"/>
    </location>
</feature>
<accession>A0A814HT21</accession>
<dbReference type="AlphaFoldDB" id="A0A814HT21"/>